<feature type="compositionally biased region" description="Low complexity" evidence="1">
    <location>
        <begin position="28"/>
        <end position="51"/>
    </location>
</feature>
<keyword evidence="3" id="KW-1185">Reference proteome</keyword>
<reference evidence="3" key="1">
    <citation type="journal article" date="2019" name="Int. J. Syst. Evol. Microbiol.">
        <title>The Global Catalogue of Microorganisms (GCM) 10K type strain sequencing project: providing services to taxonomists for standard genome sequencing and annotation.</title>
        <authorList>
            <consortium name="The Broad Institute Genomics Platform"/>
            <consortium name="The Broad Institute Genome Sequencing Center for Infectious Disease"/>
            <person name="Wu L."/>
            <person name="Ma J."/>
        </authorList>
    </citation>
    <scope>NUCLEOTIDE SEQUENCE [LARGE SCALE GENOMIC DNA]</scope>
    <source>
        <strain evidence="3">KACC 11904</strain>
    </source>
</reference>
<evidence type="ECO:0000313" key="2">
    <source>
        <dbReference type="EMBL" id="MFC5448961.1"/>
    </source>
</evidence>
<dbReference type="Proteomes" id="UP001596044">
    <property type="component" value="Unassembled WGS sequence"/>
</dbReference>
<accession>A0ABW0K7X8</accession>
<sequence length="458" mass="49825">MGVLQGKGWTTVLAGVMMMGTLAGCSGSGTESSGTAAPTGGSSAAPAASAKASEAPAAKQVTLHMIESLTSPERTKLLQDAIGRFQQDNPNIKVELISPPFDQADNKIRTMLAAKQDLDILEVRDLNIAEYVNNGYLEPLDTYAGGWADSKTLSATSKIVGSTGGKLYFIANALYQRQMFYRKDWFDAKGLAAPKTWQELVDSAIKLTDPKQNRYGFSFRGGAGANGNFDHMIYDFNDNVINIDDAPFTKDGKTIYSTPEAKQALELYKKLYKEASPPDSINWGFQDQVQAFTSGVTGILLQDPDVIKVLQDKMDPKTLETAPMPLGPNGKSLVSTGAAGWGITANSKNKEEAWKLIAFLSSPKENTVFSKEIGTIPIHTSATADTFFQTGPYKTLLDMTAKADTFVNYTPPFKYPGNGSWGETSMKGQQSYLLDKKSADDLLKEWDKFWLDQKAGMK</sequence>
<proteinExistence type="predicted"/>
<organism evidence="2 3">
    <name type="scientific">Paenibacillus aestuarii</name>
    <dbReference type="NCBI Taxonomy" id="516965"/>
    <lineage>
        <taxon>Bacteria</taxon>
        <taxon>Bacillati</taxon>
        <taxon>Bacillota</taxon>
        <taxon>Bacilli</taxon>
        <taxon>Bacillales</taxon>
        <taxon>Paenibacillaceae</taxon>
        <taxon>Paenibacillus</taxon>
    </lineage>
</organism>
<dbReference type="PANTHER" id="PTHR43649">
    <property type="entry name" value="ARABINOSE-BINDING PROTEIN-RELATED"/>
    <property type="match status" value="1"/>
</dbReference>
<dbReference type="PANTHER" id="PTHR43649:SF12">
    <property type="entry name" value="DIACETYLCHITOBIOSE BINDING PROTEIN DASA"/>
    <property type="match status" value="1"/>
</dbReference>
<dbReference type="CDD" id="cd13585">
    <property type="entry name" value="PBP2_TMBP_like"/>
    <property type="match status" value="1"/>
</dbReference>
<dbReference type="Pfam" id="PF01547">
    <property type="entry name" value="SBP_bac_1"/>
    <property type="match status" value="1"/>
</dbReference>
<evidence type="ECO:0000256" key="1">
    <source>
        <dbReference type="SAM" id="MobiDB-lite"/>
    </source>
</evidence>
<feature type="region of interest" description="Disordered" evidence="1">
    <location>
        <begin position="27"/>
        <end position="51"/>
    </location>
</feature>
<dbReference type="RefSeq" id="WP_270878797.1">
    <property type="nucleotide sequence ID" value="NZ_JAQFVF010000021.1"/>
</dbReference>
<dbReference type="PROSITE" id="PS51257">
    <property type="entry name" value="PROKAR_LIPOPROTEIN"/>
    <property type="match status" value="1"/>
</dbReference>
<name>A0ABW0K7X8_9BACL</name>
<gene>
    <name evidence="2" type="ORF">ACFPOG_11840</name>
</gene>
<comment type="caution">
    <text evidence="2">The sequence shown here is derived from an EMBL/GenBank/DDBJ whole genome shotgun (WGS) entry which is preliminary data.</text>
</comment>
<dbReference type="Gene3D" id="3.40.190.10">
    <property type="entry name" value="Periplasmic binding protein-like II"/>
    <property type="match status" value="1"/>
</dbReference>
<protein>
    <submittedName>
        <fullName evidence="2">ABC transporter substrate-binding protein</fullName>
    </submittedName>
</protein>
<dbReference type="InterPro" id="IPR006059">
    <property type="entry name" value="SBP"/>
</dbReference>
<evidence type="ECO:0000313" key="3">
    <source>
        <dbReference type="Proteomes" id="UP001596044"/>
    </source>
</evidence>
<dbReference type="EMBL" id="JBHSMJ010000012">
    <property type="protein sequence ID" value="MFC5448961.1"/>
    <property type="molecule type" value="Genomic_DNA"/>
</dbReference>
<dbReference type="SUPFAM" id="SSF53850">
    <property type="entry name" value="Periplasmic binding protein-like II"/>
    <property type="match status" value="1"/>
</dbReference>
<dbReference type="InterPro" id="IPR050490">
    <property type="entry name" value="Bact_solute-bd_prot1"/>
</dbReference>